<sequence>MKTLQHNKIAIALFASALTLGLSSGASADVPQDKSAVASTPISTTQVVTPYIIPPADGNQRGGNRSCADVGKAYFGNPLHYQCRTDKKDYENFTSQATLEDPEIFEPTGGLPAECANAISVVVTDGTIVDWTSTYPIGAAIIKGGPAANTYVYMPQKLKDTGLASPPVSGGFAELSNIGGFCWNPELGPPLGICYEDETAWAAGDRYTQRGNWATYVEYKSEVKTVDLFAGQDIPVGTVTFSVPDGDNPDGDNNVTITINLSGDWVFGINYELDEEGNLKLDEDGNPIRDDNIKVQDYAEAPSGNPSPGLFMWKKVGDGQIGEIVVKQNNYYGVHVDVALPVECPTDE</sequence>
<dbReference type="Proteomes" id="UP000008315">
    <property type="component" value="Chromosome"/>
</dbReference>
<organism evidence="2 3">
    <name type="scientific">Methylotuvimicrobium alcaliphilum (strain DSM 19304 / NCIMB 14124 / VKM B-2133 / 20Z)</name>
    <name type="common">Methylomicrobium alcaliphilum</name>
    <dbReference type="NCBI Taxonomy" id="1091494"/>
    <lineage>
        <taxon>Bacteria</taxon>
        <taxon>Pseudomonadati</taxon>
        <taxon>Pseudomonadota</taxon>
        <taxon>Gammaproteobacteria</taxon>
        <taxon>Methylococcales</taxon>
        <taxon>Methylococcaceae</taxon>
        <taxon>Methylotuvimicrobium</taxon>
    </lineage>
</organism>
<feature type="signal peptide" evidence="1">
    <location>
        <begin position="1"/>
        <end position="28"/>
    </location>
</feature>
<dbReference type="AlphaFoldDB" id="G4SYX5"/>
<feature type="chain" id="PRO_5003468559" evidence="1">
    <location>
        <begin position="29"/>
        <end position="348"/>
    </location>
</feature>
<evidence type="ECO:0000256" key="1">
    <source>
        <dbReference type="SAM" id="SignalP"/>
    </source>
</evidence>
<keyword evidence="1" id="KW-0732">Signal</keyword>
<gene>
    <name evidence="2" type="ordered locus">MEALZ_3776</name>
</gene>
<dbReference type="HOGENOM" id="CLU_796468_0_0_6"/>
<accession>G4SYX5</accession>
<name>G4SYX5_META2</name>
<dbReference type="RefSeq" id="WP_014150185.1">
    <property type="nucleotide sequence ID" value="NC_016112.1"/>
</dbReference>
<evidence type="ECO:0000313" key="2">
    <source>
        <dbReference type="EMBL" id="CCE25432.1"/>
    </source>
</evidence>
<evidence type="ECO:0000313" key="3">
    <source>
        <dbReference type="Proteomes" id="UP000008315"/>
    </source>
</evidence>
<proteinExistence type="predicted"/>
<reference evidence="3" key="1">
    <citation type="journal article" date="2012" name="J. Bacteriol.">
        <title>Genome sequence of the haloalkaliphilic methanotrophic bacterium Methylomicrobium alcaliphilum 20Z.</title>
        <authorList>
            <person name="Vuilleumier S."/>
            <person name="Khmelenina V.N."/>
            <person name="Bringel F."/>
            <person name="Reshetnikov A.S."/>
            <person name="Lajus A."/>
            <person name="Mangenot S."/>
            <person name="Rouy Z."/>
            <person name="Op den Camp H.J."/>
            <person name="Jetten M.S."/>
            <person name="Dispirito A.A."/>
            <person name="Dunfield P."/>
            <person name="Klotz M.G."/>
            <person name="Semrau J.D."/>
            <person name="Stein L.Y."/>
            <person name="Barbe V."/>
            <person name="Medigue C."/>
            <person name="Trotsenko Y.A."/>
            <person name="Kalyuzhnaya M.G."/>
        </authorList>
    </citation>
    <scope>NUCLEOTIDE SEQUENCE [LARGE SCALE GENOMIC DNA]</scope>
    <source>
        <strain evidence="3">DSM 19304 / NCIMB 14124 / VKM B-2133 / 20Z</strain>
    </source>
</reference>
<dbReference type="EMBL" id="FO082060">
    <property type="protein sequence ID" value="CCE25432.1"/>
    <property type="molecule type" value="Genomic_DNA"/>
</dbReference>
<keyword evidence="3" id="KW-1185">Reference proteome</keyword>
<dbReference type="PATRIC" id="fig|271065.3.peg.3904"/>
<protein>
    <submittedName>
        <fullName evidence="2">Uncharacterized protein</fullName>
    </submittedName>
</protein>
<dbReference type="KEGG" id="mah:MEALZ_3776"/>